<name>A0ABT1VV19_9PROT</name>
<feature type="domain" description="Calcineurin-like phosphoesterase" evidence="6">
    <location>
        <begin position="20"/>
        <end position="239"/>
    </location>
</feature>
<evidence type="ECO:0000256" key="1">
    <source>
        <dbReference type="ARBA" id="ARBA00022723"/>
    </source>
</evidence>
<dbReference type="Gene3D" id="3.60.21.10">
    <property type="match status" value="1"/>
</dbReference>
<feature type="region of interest" description="Disordered" evidence="5">
    <location>
        <begin position="327"/>
        <end position="352"/>
    </location>
</feature>
<evidence type="ECO:0000259" key="6">
    <source>
        <dbReference type="Pfam" id="PF00149"/>
    </source>
</evidence>
<evidence type="ECO:0000256" key="2">
    <source>
        <dbReference type="ARBA" id="ARBA00022801"/>
    </source>
</evidence>
<evidence type="ECO:0000313" key="8">
    <source>
        <dbReference type="Proteomes" id="UP001524547"/>
    </source>
</evidence>
<dbReference type="PANTHER" id="PTHR42988">
    <property type="entry name" value="PHOSPHOHYDROLASE"/>
    <property type="match status" value="1"/>
</dbReference>
<sequence>MLEVVAPRQRLRTSAISGIFRLAHLSDPHLPLPVPALRHLTLKQVMARASWRRKRGRTHGGRTLELLLGDIRGMQPDHLVVTGDITNLGSKGESLAAIPWLEALGSPDAVSLVPGNHDRLVPAADAGCRDWQRWTTGDDGRAGWPFRRDRGPVALIGLDSAVATPPGMASGRVGERQIDALEVMLSAAGRAGMFRAVLIHHPPILGPGGHRKALTDRAALAACLQRSGAELVLHGHHHAGRLRFLQGPHGVTTVSGVPSASAGAGAREAAGWHLHSIARRPGGWWIATEARRVDHEAGAMRVAGRWEMFLPSAAAGDLAAGAHAAATASAAKAPETPPALPFPAAPGAQPAS</sequence>
<comment type="similarity">
    <text evidence="4">Belongs to the cyclic nucleotide phosphodiesterase class-III family.</text>
</comment>
<evidence type="ECO:0000256" key="5">
    <source>
        <dbReference type="SAM" id="MobiDB-lite"/>
    </source>
</evidence>
<dbReference type="Pfam" id="PF00149">
    <property type="entry name" value="Metallophos"/>
    <property type="match status" value="1"/>
</dbReference>
<keyword evidence="3" id="KW-0408">Iron</keyword>
<reference evidence="7 8" key="1">
    <citation type="submission" date="2022-06" db="EMBL/GenBank/DDBJ databases">
        <title>Rhizosaccharibacter gen. nov. sp. nov. KSS12, endophytic bacteria isolated from sugarcane.</title>
        <authorList>
            <person name="Pitiwittayakul N."/>
        </authorList>
    </citation>
    <scope>NUCLEOTIDE SEQUENCE [LARGE SCALE GENOMIC DNA]</scope>
    <source>
        <strain evidence="7 8">KSS12</strain>
    </source>
</reference>
<organism evidence="7 8">
    <name type="scientific">Rhizosaccharibacter radicis</name>
    <dbReference type="NCBI Taxonomy" id="2782605"/>
    <lineage>
        <taxon>Bacteria</taxon>
        <taxon>Pseudomonadati</taxon>
        <taxon>Pseudomonadota</taxon>
        <taxon>Alphaproteobacteria</taxon>
        <taxon>Acetobacterales</taxon>
        <taxon>Acetobacteraceae</taxon>
        <taxon>Rhizosaccharibacter</taxon>
    </lineage>
</organism>
<feature type="compositionally biased region" description="Pro residues" evidence="5">
    <location>
        <begin position="335"/>
        <end position="344"/>
    </location>
</feature>
<dbReference type="SUPFAM" id="SSF56300">
    <property type="entry name" value="Metallo-dependent phosphatases"/>
    <property type="match status" value="1"/>
</dbReference>
<dbReference type="InterPro" id="IPR050884">
    <property type="entry name" value="CNP_phosphodiesterase-III"/>
</dbReference>
<dbReference type="InterPro" id="IPR029052">
    <property type="entry name" value="Metallo-depent_PP-like"/>
</dbReference>
<protein>
    <submittedName>
        <fullName evidence="7">Metallophosphoesterase</fullName>
    </submittedName>
</protein>
<dbReference type="InterPro" id="IPR004843">
    <property type="entry name" value="Calcineurin-like_PHP"/>
</dbReference>
<keyword evidence="8" id="KW-1185">Reference proteome</keyword>
<keyword evidence="1" id="KW-0479">Metal-binding</keyword>
<evidence type="ECO:0000313" key="7">
    <source>
        <dbReference type="EMBL" id="MCQ8240189.1"/>
    </source>
</evidence>
<evidence type="ECO:0000256" key="4">
    <source>
        <dbReference type="ARBA" id="ARBA00025742"/>
    </source>
</evidence>
<gene>
    <name evidence="7" type="ORF">NFI88_04950</name>
</gene>
<comment type="caution">
    <text evidence="7">The sequence shown here is derived from an EMBL/GenBank/DDBJ whole genome shotgun (WGS) entry which is preliminary data.</text>
</comment>
<keyword evidence="2" id="KW-0378">Hydrolase</keyword>
<dbReference type="RefSeq" id="WP_422918938.1">
    <property type="nucleotide sequence ID" value="NZ_JAMZEJ010000003.1"/>
</dbReference>
<proteinExistence type="inferred from homology"/>
<evidence type="ECO:0000256" key="3">
    <source>
        <dbReference type="ARBA" id="ARBA00023004"/>
    </source>
</evidence>
<dbReference type="Proteomes" id="UP001524547">
    <property type="component" value="Unassembled WGS sequence"/>
</dbReference>
<dbReference type="EMBL" id="JAMZEJ010000003">
    <property type="protein sequence ID" value="MCQ8240189.1"/>
    <property type="molecule type" value="Genomic_DNA"/>
</dbReference>
<dbReference type="PANTHER" id="PTHR42988:SF2">
    <property type="entry name" value="CYCLIC NUCLEOTIDE PHOSPHODIESTERASE CBUA0032-RELATED"/>
    <property type="match status" value="1"/>
</dbReference>
<accession>A0ABT1VV19</accession>